<sequence>MNKKVFNVLNGVIICGAIIVLIVFLYIDIKATDTIDATTKDESKTSISDMLKENNKKAEYEGIIASPVEKDKYYRNKFYDAERKIKNNQSADKEIKAIKGKIDGERQENRHFKNKKDITSGYTSALISLNELNENNKKGNKKNNDLLIDNINEQLAYSQRELFKE</sequence>
<dbReference type="EMBL" id="QSTD01000009">
    <property type="protein sequence ID" value="RGM28320.1"/>
    <property type="molecule type" value="Genomic_DNA"/>
</dbReference>
<keyword evidence="2" id="KW-0472">Membrane</keyword>
<dbReference type="AlphaFoldDB" id="A0A8B2ZMT0"/>
<feature type="transmembrane region" description="Helical" evidence="2">
    <location>
        <begin position="7"/>
        <end position="27"/>
    </location>
</feature>
<evidence type="ECO:0000256" key="2">
    <source>
        <dbReference type="SAM" id="Phobius"/>
    </source>
</evidence>
<accession>A0A8B2ZMT0</accession>
<comment type="caution">
    <text evidence="3">The sequence shown here is derived from an EMBL/GenBank/DDBJ whole genome shotgun (WGS) entry which is preliminary data.</text>
</comment>
<evidence type="ECO:0000313" key="4">
    <source>
        <dbReference type="Proteomes" id="UP000261016"/>
    </source>
</evidence>
<name>A0A8B2ZMT0_STAWA</name>
<evidence type="ECO:0000256" key="1">
    <source>
        <dbReference type="SAM" id="Coils"/>
    </source>
</evidence>
<evidence type="ECO:0000313" key="3">
    <source>
        <dbReference type="EMBL" id="RGM28320.1"/>
    </source>
</evidence>
<proteinExistence type="predicted"/>
<organism evidence="3 4">
    <name type="scientific">Staphylococcus warneri</name>
    <dbReference type="NCBI Taxonomy" id="1292"/>
    <lineage>
        <taxon>Bacteria</taxon>
        <taxon>Bacillati</taxon>
        <taxon>Bacillota</taxon>
        <taxon>Bacilli</taxon>
        <taxon>Bacillales</taxon>
        <taxon>Staphylococcaceae</taxon>
        <taxon>Staphylococcus</taxon>
    </lineage>
</organism>
<gene>
    <name evidence="3" type="ORF">DXC19_11590</name>
</gene>
<dbReference type="RefSeq" id="WP_117725975.1">
    <property type="nucleotide sequence ID" value="NZ_CABMFV010000009.1"/>
</dbReference>
<keyword evidence="2" id="KW-1133">Transmembrane helix</keyword>
<feature type="coiled-coil region" evidence="1">
    <location>
        <begin position="88"/>
        <end position="149"/>
    </location>
</feature>
<protein>
    <submittedName>
        <fullName evidence="3">Uncharacterized protein</fullName>
    </submittedName>
</protein>
<reference evidence="3 4" key="1">
    <citation type="submission" date="2018-08" db="EMBL/GenBank/DDBJ databases">
        <title>A genome reference for cultivated species of the human gut microbiota.</title>
        <authorList>
            <person name="Zou Y."/>
            <person name="Xue W."/>
            <person name="Luo G."/>
        </authorList>
    </citation>
    <scope>NUCLEOTIDE SEQUENCE [LARGE SCALE GENOMIC DNA]</scope>
    <source>
        <strain evidence="3 4">OM08-17AT</strain>
    </source>
</reference>
<dbReference type="Proteomes" id="UP000261016">
    <property type="component" value="Unassembled WGS sequence"/>
</dbReference>
<keyword evidence="2" id="KW-0812">Transmembrane</keyword>
<keyword evidence="1" id="KW-0175">Coiled coil</keyword>